<accession>A0A2P6TQ08</accession>
<evidence type="ECO:0000313" key="3">
    <source>
        <dbReference type="Proteomes" id="UP000239899"/>
    </source>
</evidence>
<protein>
    <submittedName>
        <fullName evidence="2">Integral membrane sensor signal transduction histidine kinase</fullName>
    </submittedName>
</protein>
<dbReference type="Proteomes" id="UP000239899">
    <property type="component" value="Unassembled WGS sequence"/>
</dbReference>
<proteinExistence type="predicted"/>
<dbReference type="EMBL" id="LHPG02000009">
    <property type="protein sequence ID" value="PRW56121.1"/>
    <property type="molecule type" value="Genomic_DNA"/>
</dbReference>
<keyword evidence="3" id="KW-1185">Reference proteome</keyword>
<organism evidence="2 3">
    <name type="scientific">Chlorella sorokiniana</name>
    <name type="common">Freshwater green alga</name>
    <dbReference type="NCBI Taxonomy" id="3076"/>
    <lineage>
        <taxon>Eukaryota</taxon>
        <taxon>Viridiplantae</taxon>
        <taxon>Chlorophyta</taxon>
        <taxon>core chlorophytes</taxon>
        <taxon>Trebouxiophyceae</taxon>
        <taxon>Chlorellales</taxon>
        <taxon>Chlorellaceae</taxon>
        <taxon>Chlorella clade</taxon>
        <taxon>Chlorella</taxon>
    </lineage>
</organism>
<evidence type="ECO:0000313" key="2">
    <source>
        <dbReference type="EMBL" id="PRW56121.1"/>
    </source>
</evidence>
<keyword evidence="2" id="KW-0808">Transferase</keyword>
<feature type="region of interest" description="Disordered" evidence="1">
    <location>
        <begin position="76"/>
        <end position="100"/>
    </location>
</feature>
<keyword evidence="2" id="KW-0418">Kinase</keyword>
<evidence type="ECO:0000256" key="1">
    <source>
        <dbReference type="SAM" id="MobiDB-lite"/>
    </source>
</evidence>
<name>A0A2P6TQ08_CHLSO</name>
<gene>
    <name evidence="2" type="ORF">C2E21_5278</name>
</gene>
<dbReference type="GO" id="GO:0016301">
    <property type="term" value="F:kinase activity"/>
    <property type="evidence" value="ECO:0007669"/>
    <property type="project" value="UniProtKB-KW"/>
</dbReference>
<dbReference type="AlphaFoldDB" id="A0A2P6TQ08"/>
<reference evidence="2 3" key="1">
    <citation type="journal article" date="2018" name="Plant J.">
        <title>Genome sequences of Chlorella sorokiniana UTEX 1602 and Micractinium conductrix SAG 241.80: implications to maltose excretion by a green alga.</title>
        <authorList>
            <person name="Arriola M.B."/>
            <person name="Velmurugan N."/>
            <person name="Zhang Y."/>
            <person name="Plunkett M.H."/>
            <person name="Hondzo H."/>
            <person name="Barney B.M."/>
        </authorList>
    </citation>
    <scope>NUCLEOTIDE SEQUENCE [LARGE SCALE GENOMIC DNA]</scope>
    <source>
        <strain evidence="3">UTEX 1602</strain>
    </source>
</reference>
<sequence length="100" mass="10016">MEPGAGIHVDVSTLALPADQLPSRARLLACLAWLQRQSSAAGQGVSESGDDEAAEDQACCAALERVVELLLEALDNTPAGGGSGSSDETEVAVAAEGPVA</sequence>
<comment type="caution">
    <text evidence="2">The sequence shown here is derived from an EMBL/GenBank/DDBJ whole genome shotgun (WGS) entry which is preliminary data.</text>
</comment>